<evidence type="ECO:0000313" key="2">
    <source>
        <dbReference type="EMBL" id="KJA17312.1"/>
    </source>
</evidence>
<name>A0A0D2KRQ0_HYPSF</name>
<organism evidence="2 3">
    <name type="scientific">Hypholoma sublateritium (strain FD-334 SS-4)</name>
    <dbReference type="NCBI Taxonomy" id="945553"/>
    <lineage>
        <taxon>Eukaryota</taxon>
        <taxon>Fungi</taxon>
        <taxon>Dikarya</taxon>
        <taxon>Basidiomycota</taxon>
        <taxon>Agaricomycotina</taxon>
        <taxon>Agaricomycetes</taxon>
        <taxon>Agaricomycetidae</taxon>
        <taxon>Agaricales</taxon>
        <taxon>Agaricineae</taxon>
        <taxon>Strophariaceae</taxon>
        <taxon>Hypholoma</taxon>
    </lineage>
</organism>
<protein>
    <submittedName>
        <fullName evidence="2">Uncharacterized protein</fullName>
    </submittedName>
</protein>
<dbReference type="AlphaFoldDB" id="A0A0D2KRQ0"/>
<reference evidence="3" key="1">
    <citation type="submission" date="2014-04" db="EMBL/GenBank/DDBJ databases">
        <title>Evolutionary Origins and Diversification of the Mycorrhizal Mutualists.</title>
        <authorList>
            <consortium name="DOE Joint Genome Institute"/>
            <consortium name="Mycorrhizal Genomics Consortium"/>
            <person name="Kohler A."/>
            <person name="Kuo A."/>
            <person name="Nagy L.G."/>
            <person name="Floudas D."/>
            <person name="Copeland A."/>
            <person name="Barry K.W."/>
            <person name="Cichocki N."/>
            <person name="Veneault-Fourrey C."/>
            <person name="LaButti K."/>
            <person name="Lindquist E.A."/>
            <person name="Lipzen A."/>
            <person name="Lundell T."/>
            <person name="Morin E."/>
            <person name="Murat C."/>
            <person name="Riley R."/>
            <person name="Ohm R."/>
            <person name="Sun H."/>
            <person name="Tunlid A."/>
            <person name="Henrissat B."/>
            <person name="Grigoriev I.V."/>
            <person name="Hibbett D.S."/>
            <person name="Martin F."/>
        </authorList>
    </citation>
    <scope>NUCLEOTIDE SEQUENCE [LARGE SCALE GENOMIC DNA]</scope>
    <source>
        <strain evidence="3">FD-334 SS-4</strain>
    </source>
</reference>
<keyword evidence="3" id="KW-1185">Reference proteome</keyword>
<gene>
    <name evidence="2" type="ORF">HYPSUDRAFT_1027578</name>
</gene>
<dbReference type="Proteomes" id="UP000054270">
    <property type="component" value="Unassembled WGS sequence"/>
</dbReference>
<sequence length="162" mass="17869">MHQPPPPFHLSHSAARSPARREAALHQQAAHPHLLIPDALTTSASASVLRAFPRACIAQRVPHTLRIPHTVHRLGRCGRLYASNRARPLLILFADPPLSGAAWTGAILRLPAGRSALRAFARVSARPAQDCLNCNCPRARPAPPPGERRFCRAYYPIFIFYN</sequence>
<proteinExistence type="predicted"/>
<feature type="region of interest" description="Disordered" evidence="1">
    <location>
        <begin position="1"/>
        <end position="28"/>
    </location>
</feature>
<evidence type="ECO:0000256" key="1">
    <source>
        <dbReference type="SAM" id="MobiDB-lite"/>
    </source>
</evidence>
<evidence type="ECO:0000313" key="3">
    <source>
        <dbReference type="Proteomes" id="UP000054270"/>
    </source>
</evidence>
<dbReference type="EMBL" id="KN817606">
    <property type="protein sequence ID" value="KJA17312.1"/>
    <property type="molecule type" value="Genomic_DNA"/>
</dbReference>
<accession>A0A0D2KRQ0</accession>